<evidence type="ECO:0000256" key="15">
    <source>
        <dbReference type="ARBA" id="ARBA00023326"/>
    </source>
</evidence>
<dbReference type="PANTHER" id="PTHR16631">
    <property type="entry name" value="GLUCAN 1,3-BETA-GLUCOSIDASE"/>
    <property type="match status" value="1"/>
</dbReference>
<evidence type="ECO:0000256" key="9">
    <source>
        <dbReference type="ARBA" id="ARBA00022729"/>
    </source>
</evidence>
<evidence type="ECO:0000256" key="18">
    <source>
        <dbReference type="ARBA" id="ARBA00043078"/>
    </source>
</evidence>
<comment type="function">
    <text evidence="16">Glucanases play a role in cell expansion during growth, in cell-cell fusion during mating, and in spore release during sporulation. This enzyme may be involved in beta-glucan degradation. Active on laminarin and lichenan.</text>
</comment>
<dbReference type="InterPro" id="IPR000490">
    <property type="entry name" value="Glyco_hydro_17"/>
</dbReference>
<evidence type="ECO:0000313" key="21">
    <source>
        <dbReference type="Proteomes" id="UP000267251"/>
    </source>
</evidence>
<evidence type="ECO:0000256" key="10">
    <source>
        <dbReference type="ARBA" id="ARBA00022801"/>
    </source>
</evidence>
<keyword evidence="12" id="KW-0325">Glycoprotein</keyword>
<dbReference type="GO" id="GO:0042973">
    <property type="term" value="F:glucan endo-1,3-beta-D-glucosidase activity"/>
    <property type="evidence" value="ECO:0007669"/>
    <property type="project" value="UniProtKB-EC"/>
</dbReference>
<keyword evidence="10 20" id="KW-0378">Hydrolase</keyword>
<keyword evidence="11" id="KW-0472">Membrane</keyword>
<gene>
    <name evidence="20" type="ORF">BJ684DRAFT_5753</name>
</gene>
<dbReference type="GO" id="GO:0000272">
    <property type="term" value="P:polysaccharide catabolic process"/>
    <property type="evidence" value="ECO:0007669"/>
    <property type="project" value="UniProtKB-KW"/>
</dbReference>
<evidence type="ECO:0000313" key="20">
    <source>
        <dbReference type="EMBL" id="RKP13297.1"/>
    </source>
</evidence>
<comment type="similarity">
    <text evidence="4 19">Belongs to the glycosyl hydrolase 17 family.</text>
</comment>
<evidence type="ECO:0000256" key="3">
    <source>
        <dbReference type="ARBA" id="ARBA00004401"/>
    </source>
</evidence>
<dbReference type="Pfam" id="PF00332">
    <property type="entry name" value="Glyco_hydro_17"/>
    <property type="match status" value="1"/>
</dbReference>
<feature type="non-terminal residue" evidence="20">
    <location>
        <position position="285"/>
    </location>
</feature>
<evidence type="ECO:0000256" key="5">
    <source>
        <dbReference type="ARBA" id="ARBA00012780"/>
    </source>
</evidence>
<evidence type="ECO:0000256" key="8">
    <source>
        <dbReference type="ARBA" id="ARBA00022525"/>
    </source>
</evidence>
<name>A0A4P9Y337_9FUNG</name>
<evidence type="ECO:0000256" key="16">
    <source>
        <dbReference type="ARBA" id="ARBA00037649"/>
    </source>
</evidence>
<dbReference type="EMBL" id="KZ988057">
    <property type="protein sequence ID" value="RKP13297.1"/>
    <property type="molecule type" value="Genomic_DNA"/>
</dbReference>
<dbReference type="InterPro" id="IPR017853">
    <property type="entry name" value="GH"/>
</dbReference>
<keyword evidence="9" id="KW-0732">Signal</keyword>
<evidence type="ECO:0000256" key="6">
    <source>
        <dbReference type="ARBA" id="ARBA00022475"/>
    </source>
</evidence>
<proteinExistence type="inferred from homology"/>
<dbReference type="GO" id="GO:0005886">
    <property type="term" value="C:plasma membrane"/>
    <property type="evidence" value="ECO:0007669"/>
    <property type="project" value="UniProtKB-SubCell"/>
</dbReference>
<evidence type="ECO:0000256" key="11">
    <source>
        <dbReference type="ARBA" id="ARBA00023136"/>
    </source>
</evidence>
<dbReference type="PANTHER" id="PTHR16631:SF17">
    <property type="entry name" value="GLUCAN ENDO-1,3-BETA-GLUCOSIDASE BTGC"/>
    <property type="match status" value="1"/>
</dbReference>
<reference evidence="21" key="1">
    <citation type="journal article" date="2018" name="Nat. Microbiol.">
        <title>Leveraging single-cell genomics to expand the fungal tree of life.</title>
        <authorList>
            <person name="Ahrendt S.R."/>
            <person name="Quandt C.A."/>
            <person name="Ciobanu D."/>
            <person name="Clum A."/>
            <person name="Salamov A."/>
            <person name="Andreopoulos B."/>
            <person name="Cheng J.F."/>
            <person name="Woyke T."/>
            <person name="Pelin A."/>
            <person name="Henrissat B."/>
            <person name="Reynolds N.K."/>
            <person name="Benny G.L."/>
            <person name="Smith M.E."/>
            <person name="James T.Y."/>
            <person name="Grigoriev I.V."/>
        </authorList>
    </citation>
    <scope>NUCLEOTIDE SEQUENCE [LARGE SCALE GENOMIC DNA]</scope>
</reference>
<dbReference type="GO" id="GO:0009277">
    <property type="term" value="C:fungal-type cell wall"/>
    <property type="evidence" value="ECO:0007669"/>
    <property type="project" value="TreeGrafter"/>
</dbReference>
<dbReference type="AlphaFoldDB" id="A0A4P9Y337"/>
<sequence length="285" mass="31534">NPDLSRSFYGLAYTPLSAQFPWCGSTLREVVEDIKILSQMTTRIRLYGMDCQQADFTLEAIRLLKVPMTVVVTIWVDSNATTYQRQVDSLWSTLATHGTDLIEGIAVGNEALFREEITLSNLTSRMSTIRSQLQTRGYKAVPVLTSELGSLYTTGLIQASDVSLANIHPYFAGGTVQEAPAWTDTYFTSNILNPSKALGKPSIIGEVGWPTAGASQNSSVASVANLQYFIDNYLCQANAKGMPYYFFEAFDEPWKEKTFTLLEASWGLLAAKTRKPKVKLPKCPL</sequence>
<accession>A0A4P9Y337</accession>
<keyword evidence="7" id="KW-0134">Cell wall</keyword>
<keyword evidence="8" id="KW-0964">Secreted</keyword>
<evidence type="ECO:0000256" key="19">
    <source>
        <dbReference type="RuleBase" id="RU004335"/>
    </source>
</evidence>
<keyword evidence="21" id="KW-1185">Reference proteome</keyword>
<feature type="non-terminal residue" evidence="20">
    <location>
        <position position="1"/>
    </location>
</feature>
<dbReference type="GO" id="GO:0009986">
    <property type="term" value="C:cell surface"/>
    <property type="evidence" value="ECO:0007669"/>
    <property type="project" value="TreeGrafter"/>
</dbReference>
<comment type="subcellular location">
    <subcellularLocation>
        <location evidence="3">Cell membrane</location>
        <topology evidence="3">Single-pass type II membrane protein</topology>
    </subcellularLocation>
    <subcellularLocation>
        <location evidence="2">Secreted</location>
        <location evidence="2">Cell wall</location>
    </subcellularLocation>
</comment>
<comment type="catalytic activity">
    <reaction evidence="1">
        <text>Hydrolysis of (1-&gt;3)-beta-D-glucosidic linkages in (1-&gt;3)-beta-D-glucans.</text>
        <dbReference type="EC" id="3.2.1.39"/>
    </reaction>
</comment>
<evidence type="ECO:0000256" key="17">
    <source>
        <dbReference type="ARBA" id="ARBA00042373"/>
    </source>
</evidence>
<keyword evidence="6" id="KW-1003">Cell membrane</keyword>
<evidence type="ECO:0000256" key="2">
    <source>
        <dbReference type="ARBA" id="ARBA00004191"/>
    </source>
</evidence>
<dbReference type="Proteomes" id="UP000267251">
    <property type="component" value="Unassembled WGS sequence"/>
</dbReference>
<protein>
    <recommendedName>
        <fullName evidence="5">glucan endo-1,3-beta-D-glucosidase</fullName>
        <ecNumber evidence="5">3.2.1.39</ecNumber>
    </recommendedName>
    <alternativeName>
        <fullName evidence="18">Endo-1,3-beta-glucanase btgC</fullName>
    </alternativeName>
    <alternativeName>
        <fullName evidence="17">Laminarinase btgC</fullName>
    </alternativeName>
</protein>
<keyword evidence="15" id="KW-0624">Polysaccharide degradation</keyword>
<dbReference type="Gene3D" id="3.20.20.80">
    <property type="entry name" value="Glycosidases"/>
    <property type="match status" value="2"/>
</dbReference>
<evidence type="ECO:0000256" key="4">
    <source>
        <dbReference type="ARBA" id="ARBA00008773"/>
    </source>
</evidence>
<dbReference type="OrthoDB" id="77201at2759"/>
<dbReference type="InterPro" id="IPR050732">
    <property type="entry name" value="Beta-glucan_modifiers"/>
</dbReference>
<evidence type="ECO:0000256" key="14">
    <source>
        <dbReference type="ARBA" id="ARBA00023316"/>
    </source>
</evidence>
<dbReference type="EC" id="3.2.1.39" evidence="5"/>
<evidence type="ECO:0000256" key="12">
    <source>
        <dbReference type="ARBA" id="ARBA00023180"/>
    </source>
</evidence>
<organism evidence="20 21">
    <name type="scientific">Piptocephalis cylindrospora</name>
    <dbReference type="NCBI Taxonomy" id="1907219"/>
    <lineage>
        <taxon>Eukaryota</taxon>
        <taxon>Fungi</taxon>
        <taxon>Fungi incertae sedis</taxon>
        <taxon>Zoopagomycota</taxon>
        <taxon>Zoopagomycotina</taxon>
        <taxon>Zoopagomycetes</taxon>
        <taxon>Zoopagales</taxon>
        <taxon>Piptocephalidaceae</taxon>
        <taxon>Piptocephalis</taxon>
    </lineage>
</organism>
<dbReference type="GO" id="GO:0071555">
    <property type="term" value="P:cell wall organization"/>
    <property type="evidence" value="ECO:0007669"/>
    <property type="project" value="UniProtKB-KW"/>
</dbReference>
<dbReference type="GO" id="GO:0005576">
    <property type="term" value="C:extracellular region"/>
    <property type="evidence" value="ECO:0007669"/>
    <property type="project" value="TreeGrafter"/>
</dbReference>
<evidence type="ECO:0000256" key="13">
    <source>
        <dbReference type="ARBA" id="ARBA00023277"/>
    </source>
</evidence>
<keyword evidence="13" id="KW-0119">Carbohydrate metabolism</keyword>
<evidence type="ECO:0000256" key="7">
    <source>
        <dbReference type="ARBA" id="ARBA00022512"/>
    </source>
</evidence>
<evidence type="ECO:0000256" key="1">
    <source>
        <dbReference type="ARBA" id="ARBA00000382"/>
    </source>
</evidence>
<keyword evidence="14" id="KW-0961">Cell wall biogenesis/degradation</keyword>
<dbReference type="SUPFAM" id="SSF51445">
    <property type="entry name" value="(Trans)glycosidases"/>
    <property type="match status" value="1"/>
</dbReference>